<evidence type="ECO:0000259" key="1">
    <source>
        <dbReference type="PROSITE" id="PS51192"/>
    </source>
</evidence>
<dbReference type="PANTHER" id="PTHR14074">
    <property type="entry name" value="HELICASE WITH DEATH DOMAIN-RELATED"/>
    <property type="match status" value="1"/>
</dbReference>
<feature type="non-terminal residue" evidence="3">
    <location>
        <position position="1"/>
    </location>
</feature>
<dbReference type="OrthoDB" id="6513042at2759"/>
<dbReference type="GO" id="GO:0005737">
    <property type="term" value="C:cytoplasm"/>
    <property type="evidence" value="ECO:0007669"/>
    <property type="project" value="TreeGrafter"/>
</dbReference>
<feature type="domain" description="Helicase C-terminal" evidence="2">
    <location>
        <begin position="311"/>
        <end position="481"/>
    </location>
</feature>
<dbReference type="Pfam" id="PF00271">
    <property type="entry name" value="Helicase_C"/>
    <property type="match status" value="1"/>
</dbReference>
<protein>
    <submittedName>
        <fullName evidence="4">Dicer-like protein 1</fullName>
    </submittedName>
</protein>
<dbReference type="AlphaFoldDB" id="A0A9P1GMA6"/>
<dbReference type="GO" id="GO:0016787">
    <property type="term" value="F:hydrolase activity"/>
    <property type="evidence" value="ECO:0007669"/>
    <property type="project" value="InterPro"/>
</dbReference>
<dbReference type="SMART" id="SM00487">
    <property type="entry name" value="DEXDc"/>
    <property type="match status" value="1"/>
</dbReference>
<dbReference type="GO" id="GO:0005524">
    <property type="term" value="F:ATP binding"/>
    <property type="evidence" value="ECO:0007669"/>
    <property type="project" value="InterPro"/>
</dbReference>
<evidence type="ECO:0000313" key="4">
    <source>
        <dbReference type="EMBL" id="CAL4804772.1"/>
    </source>
</evidence>
<keyword evidence="5" id="KW-1185">Reference proteome</keyword>
<dbReference type="GO" id="GO:0003677">
    <property type="term" value="F:DNA binding"/>
    <property type="evidence" value="ECO:0007669"/>
    <property type="project" value="InterPro"/>
</dbReference>
<gene>
    <name evidence="3" type="ORF">C1SCF055_LOCUS42102</name>
</gene>
<accession>A0A9P1GMA6</accession>
<dbReference type="InterPro" id="IPR006935">
    <property type="entry name" value="Helicase/UvrB_N"/>
</dbReference>
<dbReference type="EMBL" id="CAMXCT010006636">
    <property type="protein sequence ID" value="CAI4017460.1"/>
    <property type="molecule type" value="Genomic_DNA"/>
</dbReference>
<dbReference type="InterPro" id="IPR001650">
    <property type="entry name" value="Helicase_C-like"/>
</dbReference>
<dbReference type="Gene3D" id="3.40.50.300">
    <property type="entry name" value="P-loop containing nucleotide triphosphate hydrolases"/>
    <property type="match status" value="2"/>
</dbReference>
<comment type="caution">
    <text evidence="3">The sequence shown here is derived from an EMBL/GenBank/DDBJ whole genome shotgun (WGS) entry which is preliminary data.</text>
</comment>
<dbReference type="InterPro" id="IPR014001">
    <property type="entry name" value="Helicase_ATP-bd"/>
</dbReference>
<dbReference type="EMBL" id="CAMXCT020006636">
    <property type="protein sequence ID" value="CAL1170835.1"/>
    <property type="molecule type" value="Genomic_DNA"/>
</dbReference>
<evidence type="ECO:0000313" key="5">
    <source>
        <dbReference type="Proteomes" id="UP001152797"/>
    </source>
</evidence>
<feature type="domain" description="Helicase ATP-binding" evidence="1">
    <location>
        <begin position="14"/>
        <end position="185"/>
    </location>
</feature>
<dbReference type="Pfam" id="PF04851">
    <property type="entry name" value="ResIII"/>
    <property type="match status" value="1"/>
</dbReference>
<evidence type="ECO:0000259" key="2">
    <source>
        <dbReference type="PROSITE" id="PS51194"/>
    </source>
</evidence>
<dbReference type="Proteomes" id="UP001152797">
    <property type="component" value="Unassembled WGS sequence"/>
</dbReference>
<organism evidence="3">
    <name type="scientific">Cladocopium goreaui</name>
    <dbReference type="NCBI Taxonomy" id="2562237"/>
    <lineage>
        <taxon>Eukaryota</taxon>
        <taxon>Sar</taxon>
        <taxon>Alveolata</taxon>
        <taxon>Dinophyceae</taxon>
        <taxon>Suessiales</taxon>
        <taxon>Symbiodiniaceae</taxon>
        <taxon>Cladocopium</taxon>
    </lineage>
</organism>
<dbReference type="InterPro" id="IPR051363">
    <property type="entry name" value="RLR_Helicase"/>
</dbReference>
<sequence>SAMSHLRKYQDVLARAAQEPGNHVVVLPTGAGKTLVSFEVIFVALLRHPEKIVVFLAPTILLVNQQHQEFDMEAKRRHLDFQLGILAGGKRYNLGRCHVLFATPAAASEQVCSVAGLSSVSLLVMDEVHHAQSKKDTGRHPYAQIAAAYASAPRFARPKLLGLTASPAETQEQTMRLLEQLQAKLIQIKDVHLQQELSEAVPKAQLLTREVPCRREFCDFLREAEGQLRQLQRKLSQLQLSGLSPEADAFLAVTQRLKQIKDLSARVRCLCWGETANIMGLPMPAVDACLSQAWEKLGSSGAEVSPFFESLLELLGVHVHGAPLHQFRCIVFVETRSAATTMTQMLKFVAVSERTFAWISPVCLLGHCKTNAESMTMAQQNEILRNFREGKTNVMVATSVAEEGIDIPCCNLVVRMEPAHTVIQFVQARGRARYKTSHYVIMCCEDFGETAVVSQLVQRETAMQRFLDDLEVCHVAENCWSTPSAREPEPLLALEPRSNHSEHLMFESEQELLEDLEVNIDELVPTQATVKKTFTDGRSLLQTMVHLVQHPEEFRRLPPMRAASGISCLLGRRSPFQSERQVWFSADNRRCFVLKVVAPLCQISTLRILRVNWTNEFDAKL</sequence>
<name>A0A9P1GMA6_9DINO</name>
<reference evidence="3" key="1">
    <citation type="submission" date="2022-10" db="EMBL/GenBank/DDBJ databases">
        <authorList>
            <person name="Chen Y."/>
            <person name="Dougan E. K."/>
            <person name="Chan C."/>
            <person name="Rhodes N."/>
            <person name="Thang M."/>
        </authorList>
    </citation>
    <scope>NUCLEOTIDE SEQUENCE</scope>
</reference>
<dbReference type="InterPro" id="IPR027417">
    <property type="entry name" value="P-loop_NTPase"/>
</dbReference>
<dbReference type="PROSITE" id="PS51194">
    <property type="entry name" value="HELICASE_CTER"/>
    <property type="match status" value="1"/>
</dbReference>
<proteinExistence type="predicted"/>
<reference evidence="4 5" key="2">
    <citation type="submission" date="2024-05" db="EMBL/GenBank/DDBJ databases">
        <authorList>
            <person name="Chen Y."/>
            <person name="Shah S."/>
            <person name="Dougan E. K."/>
            <person name="Thang M."/>
            <person name="Chan C."/>
        </authorList>
    </citation>
    <scope>NUCLEOTIDE SEQUENCE [LARGE SCALE GENOMIC DNA]</scope>
</reference>
<dbReference type="PROSITE" id="PS51192">
    <property type="entry name" value="HELICASE_ATP_BIND_1"/>
    <property type="match status" value="1"/>
</dbReference>
<dbReference type="SUPFAM" id="SSF52540">
    <property type="entry name" value="P-loop containing nucleoside triphosphate hydrolases"/>
    <property type="match status" value="1"/>
</dbReference>
<dbReference type="PANTHER" id="PTHR14074:SF16">
    <property type="entry name" value="ANTIVIRAL INNATE IMMUNE RESPONSE RECEPTOR RIG-I"/>
    <property type="match status" value="1"/>
</dbReference>
<dbReference type="SMART" id="SM00490">
    <property type="entry name" value="HELICc"/>
    <property type="match status" value="1"/>
</dbReference>
<evidence type="ECO:0000313" key="3">
    <source>
        <dbReference type="EMBL" id="CAI4017460.1"/>
    </source>
</evidence>
<dbReference type="EMBL" id="CAMXCT030006636">
    <property type="protein sequence ID" value="CAL4804772.1"/>
    <property type="molecule type" value="Genomic_DNA"/>
</dbReference>